<proteinExistence type="predicted"/>
<feature type="signal peptide" evidence="1">
    <location>
        <begin position="1"/>
        <end position="20"/>
    </location>
</feature>
<dbReference type="AlphaFoldDB" id="A0A077WNC4"/>
<accession>A0A077WNC4</accession>
<organism evidence="2">
    <name type="scientific">Lichtheimia ramosa</name>
    <dbReference type="NCBI Taxonomy" id="688394"/>
    <lineage>
        <taxon>Eukaryota</taxon>
        <taxon>Fungi</taxon>
        <taxon>Fungi incertae sedis</taxon>
        <taxon>Mucoromycota</taxon>
        <taxon>Mucoromycotina</taxon>
        <taxon>Mucoromycetes</taxon>
        <taxon>Mucorales</taxon>
        <taxon>Lichtheimiaceae</taxon>
        <taxon>Lichtheimia</taxon>
    </lineage>
</organism>
<reference evidence="2" key="1">
    <citation type="journal article" date="2014" name="Genome Announc.">
        <title>De novo whole-genome sequence and genome annotation of Lichtheimia ramosa.</title>
        <authorList>
            <person name="Linde J."/>
            <person name="Schwartze V."/>
            <person name="Binder U."/>
            <person name="Lass-Florl C."/>
            <person name="Voigt K."/>
            <person name="Horn F."/>
        </authorList>
    </citation>
    <scope>NUCLEOTIDE SEQUENCE</scope>
    <source>
        <strain evidence="2">JMRC FSU:6197</strain>
    </source>
</reference>
<keyword evidence="1" id="KW-0732">Signal</keyword>
<evidence type="ECO:0000256" key="1">
    <source>
        <dbReference type="SAM" id="SignalP"/>
    </source>
</evidence>
<dbReference type="EMBL" id="LK023325">
    <property type="protein sequence ID" value="CDS08574.1"/>
    <property type="molecule type" value="Genomic_DNA"/>
</dbReference>
<name>A0A077WNC4_9FUNG</name>
<protein>
    <submittedName>
        <fullName evidence="2">Uncharacterized protein</fullName>
    </submittedName>
</protein>
<evidence type="ECO:0000313" key="2">
    <source>
        <dbReference type="EMBL" id="CDS08574.1"/>
    </source>
</evidence>
<feature type="chain" id="PRO_5001726381" evidence="1">
    <location>
        <begin position="21"/>
        <end position="86"/>
    </location>
</feature>
<sequence>MKFSAIAIICAIASAPGVTAQGEQQENDPKCAEKYTEQKCKDAVCEPYYYVDESDNLKKFNYCGYYMPGDRSILSKDPGQHGRGAQ</sequence>
<gene>
    <name evidence="2" type="ORF">LRAMOSA09935</name>
</gene>